<dbReference type="PANTHER" id="PTHR34956">
    <property type="entry name" value="OS05G0397300 PROTEIN"/>
    <property type="match status" value="1"/>
</dbReference>
<gene>
    <name evidence="1" type="ORF">MIMGU_mgv1a023899mg</name>
</gene>
<dbReference type="EMBL" id="KI630180">
    <property type="protein sequence ID" value="EYU45621.1"/>
    <property type="molecule type" value="Genomic_DNA"/>
</dbReference>
<evidence type="ECO:0000313" key="1">
    <source>
        <dbReference type="EMBL" id="EYU45621.1"/>
    </source>
</evidence>
<dbReference type="PANTHER" id="PTHR34956:SF2">
    <property type="entry name" value="OS05G0397300 PROTEIN"/>
    <property type="match status" value="1"/>
</dbReference>
<keyword evidence="2" id="KW-1185">Reference proteome</keyword>
<dbReference type="Proteomes" id="UP000030748">
    <property type="component" value="Unassembled WGS sequence"/>
</dbReference>
<accession>A0A022S045</accession>
<proteinExistence type="predicted"/>
<evidence type="ECO:0000313" key="2">
    <source>
        <dbReference type="Proteomes" id="UP000030748"/>
    </source>
</evidence>
<reference evidence="1 2" key="1">
    <citation type="journal article" date="2013" name="Proc. Natl. Acad. Sci. U.S.A.">
        <title>Fine-scale variation in meiotic recombination in Mimulus inferred from population shotgun sequencing.</title>
        <authorList>
            <person name="Hellsten U."/>
            <person name="Wright K.M."/>
            <person name="Jenkins J."/>
            <person name="Shu S."/>
            <person name="Yuan Y."/>
            <person name="Wessler S.R."/>
            <person name="Schmutz J."/>
            <person name="Willis J.H."/>
            <person name="Rokhsar D.S."/>
        </authorList>
    </citation>
    <scope>NUCLEOTIDE SEQUENCE [LARGE SCALE GENOMIC DNA]</scope>
    <source>
        <strain evidence="2">cv. DUN x IM62</strain>
    </source>
</reference>
<name>A0A022S045_ERYGU</name>
<protein>
    <submittedName>
        <fullName evidence="1">Uncharacterized protein</fullName>
    </submittedName>
</protein>
<dbReference type="eggNOG" id="ENOG502S4C2">
    <property type="taxonomic scope" value="Eukaryota"/>
</dbReference>
<dbReference type="AlphaFoldDB" id="A0A022S045"/>
<dbReference type="STRING" id="4155.A0A022S045"/>
<organism evidence="1 2">
    <name type="scientific">Erythranthe guttata</name>
    <name type="common">Yellow monkey flower</name>
    <name type="synonym">Mimulus guttatus</name>
    <dbReference type="NCBI Taxonomy" id="4155"/>
    <lineage>
        <taxon>Eukaryota</taxon>
        <taxon>Viridiplantae</taxon>
        <taxon>Streptophyta</taxon>
        <taxon>Embryophyta</taxon>
        <taxon>Tracheophyta</taxon>
        <taxon>Spermatophyta</taxon>
        <taxon>Magnoliopsida</taxon>
        <taxon>eudicotyledons</taxon>
        <taxon>Gunneridae</taxon>
        <taxon>Pentapetalae</taxon>
        <taxon>asterids</taxon>
        <taxon>lamiids</taxon>
        <taxon>Lamiales</taxon>
        <taxon>Phrymaceae</taxon>
        <taxon>Erythranthe</taxon>
    </lineage>
</organism>
<feature type="non-terminal residue" evidence="1">
    <location>
        <position position="80"/>
    </location>
</feature>
<sequence length="80" mass="9197">MEAALESEYDVFFADMSKQISLMIMDDDERDESLIAHHPSLNPRVFAQSIYPERSCSKGTGVFIPHSSFPRRRNTYNKQG</sequence>